<accession>A0A2K1LBU2</accession>
<dbReference type="Gramene" id="Pp3c1_41780V3.1">
    <property type="protein sequence ID" value="PAC:32971820.CDS.1"/>
    <property type="gene ID" value="Pp3c1_41780"/>
</dbReference>
<dbReference type="InParanoid" id="A0A2K1LBU2"/>
<name>A0A2K1LBU2_PHYPA</name>
<sequence>MSTEPTSKGISSGVVQHQSRWNILFYPFKIRKLYTEEKTGFGFREEFRPCQNLHGQ</sequence>
<dbReference type="EMBL" id="ABEU02000001">
    <property type="protein sequence ID" value="PNR63498.1"/>
    <property type="molecule type" value="Genomic_DNA"/>
</dbReference>
<organism evidence="1">
    <name type="scientific">Physcomitrium patens</name>
    <name type="common">Spreading-leaved earth moss</name>
    <name type="synonym">Physcomitrella patens</name>
    <dbReference type="NCBI Taxonomy" id="3218"/>
    <lineage>
        <taxon>Eukaryota</taxon>
        <taxon>Viridiplantae</taxon>
        <taxon>Streptophyta</taxon>
        <taxon>Embryophyta</taxon>
        <taxon>Bryophyta</taxon>
        <taxon>Bryophytina</taxon>
        <taxon>Bryopsida</taxon>
        <taxon>Funariidae</taxon>
        <taxon>Funariales</taxon>
        <taxon>Funariaceae</taxon>
        <taxon>Physcomitrium</taxon>
    </lineage>
</organism>
<keyword evidence="3" id="KW-1185">Reference proteome</keyword>
<gene>
    <name evidence="1" type="ORF">PHYPA_001924</name>
</gene>
<reference evidence="1 3" key="1">
    <citation type="journal article" date="2008" name="Science">
        <title>The Physcomitrella genome reveals evolutionary insights into the conquest of land by plants.</title>
        <authorList>
            <person name="Rensing S."/>
            <person name="Lang D."/>
            <person name="Zimmer A."/>
            <person name="Terry A."/>
            <person name="Salamov A."/>
            <person name="Shapiro H."/>
            <person name="Nishiyama T."/>
            <person name="Perroud P.-F."/>
            <person name="Lindquist E."/>
            <person name="Kamisugi Y."/>
            <person name="Tanahashi T."/>
            <person name="Sakakibara K."/>
            <person name="Fujita T."/>
            <person name="Oishi K."/>
            <person name="Shin-I T."/>
            <person name="Kuroki Y."/>
            <person name="Toyoda A."/>
            <person name="Suzuki Y."/>
            <person name="Hashimoto A."/>
            <person name="Yamaguchi K."/>
            <person name="Sugano A."/>
            <person name="Kohara Y."/>
            <person name="Fujiyama A."/>
            <person name="Anterola A."/>
            <person name="Aoki S."/>
            <person name="Ashton N."/>
            <person name="Barbazuk W.B."/>
            <person name="Barker E."/>
            <person name="Bennetzen J."/>
            <person name="Bezanilla M."/>
            <person name="Blankenship R."/>
            <person name="Cho S.H."/>
            <person name="Dutcher S."/>
            <person name="Estelle M."/>
            <person name="Fawcett J.A."/>
            <person name="Gundlach H."/>
            <person name="Hanada K."/>
            <person name="Heyl A."/>
            <person name="Hicks K.A."/>
            <person name="Hugh J."/>
            <person name="Lohr M."/>
            <person name="Mayer K."/>
            <person name="Melkozernov A."/>
            <person name="Murata T."/>
            <person name="Nelson D."/>
            <person name="Pils B."/>
            <person name="Prigge M."/>
            <person name="Reiss B."/>
            <person name="Renner T."/>
            <person name="Rombauts S."/>
            <person name="Rushton P."/>
            <person name="Sanderfoot A."/>
            <person name="Schween G."/>
            <person name="Shiu S.-H."/>
            <person name="Stueber K."/>
            <person name="Theodoulou F.L."/>
            <person name="Tu H."/>
            <person name="Van de Peer Y."/>
            <person name="Verrier P.J."/>
            <person name="Waters E."/>
            <person name="Wood A."/>
            <person name="Yang L."/>
            <person name="Cove D."/>
            <person name="Cuming A."/>
            <person name="Hasebe M."/>
            <person name="Lucas S."/>
            <person name="Mishler D.B."/>
            <person name="Reski R."/>
            <person name="Grigoriev I."/>
            <person name="Quatrano R.S."/>
            <person name="Boore J.L."/>
        </authorList>
    </citation>
    <scope>NUCLEOTIDE SEQUENCE [LARGE SCALE GENOMIC DNA]</scope>
    <source>
        <strain evidence="2 3">cv. Gransden 2004</strain>
    </source>
</reference>
<proteinExistence type="predicted"/>
<reference evidence="1 3" key="2">
    <citation type="journal article" date="2018" name="Plant J.">
        <title>The Physcomitrella patens chromosome-scale assembly reveals moss genome structure and evolution.</title>
        <authorList>
            <person name="Lang D."/>
            <person name="Ullrich K.K."/>
            <person name="Murat F."/>
            <person name="Fuchs J."/>
            <person name="Jenkins J."/>
            <person name="Haas F.B."/>
            <person name="Piednoel M."/>
            <person name="Gundlach H."/>
            <person name="Van Bel M."/>
            <person name="Meyberg R."/>
            <person name="Vives C."/>
            <person name="Morata J."/>
            <person name="Symeonidi A."/>
            <person name="Hiss M."/>
            <person name="Muchero W."/>
            <person name="Kamisugi Y."/>
            <person name="Saleh O."/>
            <person name="Blanc G."/>
            <person name="Decker E.L."/>
            <person name="van Gessel N."/>
            <person name="Grimwood J."/>
            <person name="Hayes R.D."/>
            <person name="Graham S.W."/>
            <person name="Gunter L.E."/>
            <person name="McDaniel S.F."/>
            <person name="Hoernstein S.N.W."/>
            <person name="Larsson A."/>
            <person name="Li F.W."/>
            <person name="Perroud P.F."/>
            <person name="Phillips J."/>
            <person name="Ranjan P."/>
            <person name="Rokshar D.S."/>
            <person name="Rothfels C.J."/>
            <person name="Schneider L."/>
            <person name="Shu S."/>
            <person name="Stevenson D.W."/>
            <person name="Thummler F."/>
            <person name="Tillich M."/>
            <person name="Villarreal Aguilar J.C."/>
            <person name="Widiez T."/>
            <person name="Wong G.K."/>
            <person name="Wymore A."/>
            <person name="Zhang Y."/>
            <person name="Zimmer A.D."/>
            <person name="Quatrano R.S."/>
            <person name="Mayer K.F.X."/>
            <person name="Goodstein D."/>
            <person name="Casacuberta J.M."/>
            <person name="Vandepoele K."/>
            <person name="Reski R."/>
            <person name="Cuming A.C."/>
            <person name="Tuskan G.A."/>
            <person name="Maumus F."/>
            <person name="Salse J."/>
            <person name="Schmutz J."/>
            <person name="Rensing S.A."/>
        </authorList>
    </citation>
    <scope>NUCLEOTIDE SEQUENCE [LARGE SCALE GENOMIC DNA]</scope>
    <source>
        <strain evidence="2 3">cv. Gransden 2004</strain>
    </source>
</reference>
<protein>
    <submittedName>
        <fullName evidence="1 2">Uncharacterized protein</fullName>
    </submittedName>
</protein>
<dbReference type="AlphaFoldDB" id="A0A2K1LBU2"/>
<evidence type="ECO:0000313" key="1">
    <source>
        <dbReference type="EMBL" id="PNR63498.1"/>
    </source>
</evidence>
<reference evidence="2" key="3">
    <citation type="submission" date="2020-12" db="UniProtKB">
        <authorList>
            <consortium name="EnsemblPlants"/>
        </authorList>
    </citation>
    <scope>IDENTIFICATION</scope>
</reference>
<dbReference type="Proteomes" id="UP000006727">
    <property type="component" value="Chromosome 1"/>
</dbReference>
<evidence type="ECO:0000313" key="3">
    <source>
        <dbReference type="Proteomes" id="UP000006727"/>
    </source>
</evidence>
<evidence type="ECO:0000313" key="2">
    <source>
        <dbReference type="EnsemblPlants" id="PAC:32971820.CDS.1"/>
    </source>
</evidence>
<dbReference type="EnsemblPlants" id="Pp3c1_41780V3.1">
    <property type="protein sequence ID" value="PAC:32971820.CDS.1"/>
    <property type="gene ID" value="Pp3c1_41780"/>
</dbReference>